<protein>
    <recommendedName>
        <fullName evidence="4">Alpha-aminoacylpeptide hydrolase</fullName>
    </recommendedName>
</protein>
<dbReference type="PANTHER" id="PTHR11533">
    <property type="entry name" value="PROTEASE M1 ZINC METALLOPROTEASE"/>
    <property type="match status" value="1"/>
</dbReference>
<dbReference type="Pfam" id="PF17900">
    <property type="entry name" value="Peptidase_M1_N"/>
    <property type="match status" value="1"/>
</dbReference>
<dbReference type="GO" id="GO:0042277">
    <property type="term" value="F:peptide binding"/>
    <property type="evidence" value="ECO:0007669"/>
    <property type="project" value="TreeGrafter"/>
</dbReference>
<sequence>MNIEQFKGLARLPKFAIPSHYDLHLKLDLSAACTFSGTVKINLSITEKTNFLVLNANQLHVHQALFTTSGNQQYCPSDVVVDDDDEVVVLVFDETLCVGKGLLGIEFSGKLNEHLKGINGVKKNMAVTQFEAAAARWCFPCWDEPALKATFKITLDAPSELTTLSNMPIIDEKLDGNVKTVYFEETLVMSTYLVAVVVGLFDHIEDTTADGVKVRAYCPVGRSDEGKFALELTIKSLDIFTKYFSTPYPLPVEVEVHHVHGVEQVFDDIGYRKGSAVIRMLHGYLGDAIFQVCYDVVNISTGAIPDSVKKTRLPGESHLDVMLRGEVFIAFATFGHDKTRRETMQRFQVLLNDKNTPLLSADVRKAAYISVMRNSSTTNRNGFESLLKFYREVDAMQEKERILQSLASSPDLDIVLEVLDFLLSDEIPLFIQQSILSSNEKAEEVEAFFGSHVNPAVDKILKQSIERIRIKARSEDKIGSIGDEATSTKREAEATSTKREERRDCDTPVNLGFL</sequence>
<dbReference type="GO" id="GO:0006508">
    <property type="term" value="P:proteolysis"/>
    <property type="evidence" value="ECO:0007669"/>
    <property type="project" value="InterPro"/>
</dbReference>
<dbReference type="EMBL" id="JAUESC010000004">
    <property type="protein sequence ID" value="KAK0595412.1"/>
    <property type="molecule type" value="Genomic_DNA"/>
</dbReference>
<evidence type="ECO:0000256" key="4">
    <source>
        <dbReference type="ARBA" id="ARBA00029840"/>
    </source>
</evidence>
<dbReference type="Gene3D" id="2.60.40.1730">
    <property type="entry name" value="tricorn interacting facor f3 domain"/>
    <property type="match status" value="1"/>
</dbReference>
<feature type="domain" description="ERAP1-like C-terminal" evidence="6">
    <location>
        <begin position="314"/>
        <end position="429"/>
    </location>
</feature>
<feature type="domain" description="Aminopeptidase N-like N-terminal" evidence="7">
    <location>
        <begin position="18"/>
        <end position="193"/>
    </location>
</feature>
<reference evidence="8" key="1">
    <citation type="journal article" date="2022" name="Plant J.">
        <title>Strategies of tolerance reflected in two North American maple genomes.</title>
        <authorList>
            <person name="McEvoy S.L."/>
            <person name="Sezen U.U."/>
            <person name="Trouern-Trend A."/>
            <person name="McMahon S.M."/>
            <person name="Schaberg P.G."/>
            <person name="Yang J."/>
            <person name="Wegrzyn J.L."/>
            <person name="Swenson N.G."/>
        </authorList>
    </citation>
    <scope>NUCLEOTIDE SEQUENCE</scope>
    <source>
        <strain evidence="8">NS2018</strain>
    </source>
</reference>
<dbReference type="Proteomes" id="UP001168877">
    <property type="component" value="Unassembled WGS sequence"/>
</dbReference>
<keyword evidence="9" id="KW-1185">Reference proteome</keyword>
<keyword evidence="3" id="KW-0256">Endoplasmic reticulum</keyword>
<dbReference type="Pfam" id="PF11838">
    <property type="entry name" value="ERAP1_C"/>
    <property type="match status" value="1"/>
</dbReference>
<accession>A0AA39SRT3</accession>
<dbReference type="PANTHER" id="PTHR11533:SF274">
    <property type="entry name" value="AMINOPEPTIDASE"/>
    <property type="match status" value="1"/>
</dbReference>
<dbReference type="SUPFAM" id="SSF63737">
    <property type="entry name" value="Leukotriene A4 hydrolase N-terminal domain"/>
    <property type="match status" value="1"/>
</dbReference>
<dbReference type="GO" id="GO:0016020">
    <property type="term" value="C:membrane"/>
    <property type="evidence" value="ECO:0007669"/>
    <property type="project" value="TreeGrafter"/>
</dbReference>
<evidence type="ECO:0000259" key="6">
    <source>
        <dbReference type="Pfam" id="PF11838"/>
    </source>
</evidence>
<feature type="region of interest" description="Disordered" evidence="5">
    <location>
        <begin position="479"/>
        <end position="514"/>
    </location>
</feature>
<dbReference type="InterPro" id="IPR042097">
    <property type="entry name" value="Aminopeptidase_N-like_N_sf"/>
</dbReference>
<dbReference type="GO" id="GO:0070006">
    <property type="term" value="F:metalloaminopeptidase activity"/>
    <property type="evidence" value="ECO:0007669"/>
    <property type="project" value="TreeGrafter"/>
</dbReference>
<comment type="caution">
    <text evidence="8">The sequence shown here is derived from an EMBL/GenBank/DDBJ whole genome shotgun (WGS) entry which is preliminary data.</text>
</comment>
<name>A0AA39SRT3_ACESA</name>
<proteinExistence type="inferred from homology"/>
<evidence type="ECO:0000259" key="7">
    <source>
        <dbReference type="Pfam" id="PF17900"/>
    </source>
</evidence>
<dbReference type="GO" id="GO:0005615">
    <property type="term" value="C:extracellular space"/>
    <property type="evidence" value="ECO:0007669"/>
    <property type="project" value="TreeGrafter"/>
</dbReference>
<dbReference type="InterPro" id="IPR045357">
    <property type="entry name" value="Aminopeptidase_N-like_N"/>
</dbReference>
<dbReference type="GO" id="GO:0043171">
    <property type="term" value="P:peptide catabolic process"/>
    <property type="evidence" value="ECO:0007669"/>
    <property type="project" value="TreeGrafter"/>
</dbReference>
<evidence type="ECO:0000256" key="2">
    <source>
        <dbReference type="ARBA" id="ARBA00010136"/>
    </source>
</evidence>
<reference evidence="8" key="2">
    <citation type="submission" date="2023-06" db="EMBL/GenBank/DDBJ databases">
        <authorList>
            <person name="Swenson N.G."/>
            <person name="Wegrzyn J.L."/>
            <person name="Mcevoy S.L."/>
        </authorList>
    </citation>
    <scope>NUCLEOTIDE SEQUENCE</scope>
    <source>
        <strain evidence="8">NS2018</strain>
        <tissue evidence="8">Leaf</tissue>
    </source>
</reference>
<evidence type="ECO:0000313" key="9">
    <source>
        <dbReference type="Proteomes" id="UP001168877"/>
    </source>
</evidence>
<dbReference type="CDD" id="cd09601">
    <property type="entry name" value="M1_APN-Q_like"/>
    <property type="match status" value="1"/>
</dbReference>
<dbReference type="InterPro" id="IPR024571">
    <property type="entry name" value="ERAP1-like_C_dom"/>
</dbReference>
<dbReference type="Gene3D" id="1.10.390.10">
    <property type="entry name" value="Neutral Protease Domain 2"/>
    <property type="match status" value="1"/>
</dbReference>
<dbReference type="GO" id="GO:0008270">
    <property type="term" value="F:zinc ion binding"/>
    <property type="evidence" value="ECO:0007669"/>
    <property type="project" value="TreeGrafter"/>
</dbReference>
<evidence type="ECO:0000256" key="5">
    <source>
        <dbReference type="SAM" id="MobiDB-lite"/>
    </source>
</evidence>
<dbReference type="PRINTS" id="PR00756">
    <property type="entry name" value="ALADIPTASE"/>
</dbReference>
<dbReference type="InterPro" id="IPR034016">
    <property type="entry name" value="M1_APN-typ"/>
</dbReference>
<evidence type="ECO:0000313" key="8">
    <source>
        <dbReference type="EMBL" id="KAK0595412.1"/>
    </source>
</evidence>
<keyword evidence="3" id="KW-0492">Microsome</keyword>
<dbReference type="Gene3D" id="1.25.50.20">
    <property type="match status" value="1"/>
</dbReference>
<evidence type="ECO:0000256" key="1">
    <source>
        <dbReference type="ARBA" id="ARBA00004174"/>
    </source>
</evidence>
<comment type="subcellular location">
    <subcellularLocation>
        <location evidence="1">Microsome membrane</location>
        <topology evidence="1">Peripheral membrane protein</topology>
    </subcellularLocation>
</comment>
<organism evidence="8 9">
    <name type="scientific">Acer saccharum</name>
    <name type="common">Sugar maple</name>
    <dbReference type="NCBI Taxonomy" id="4024"/>
    <lineage>
        <taxon>Eukaryota</taxon>
        <taxon>Viridiplantae</taxon>
        <taxon>Streptophyta</taxon>
        <taxon>Embryophyta</taxon>
        <taxon>Tracheophyta</taxon>
        <taxon>Spermatophyta</taxon>
        <taxon>Magnoliopsida</taxon>
        <taxon>eudicotyledons</taxon>
        <taxon>Gunneridae</taxon>
        <taxon>Pentapetalae</taxon>
        <taxon>rosids</taxon>
        <taxon>malvids</taxon>
        <taxon>Sapindales</taxon>
        <taxon>Sapindaceae</taxon>
        <taxon>Hippocastanoideae</taxon>
        <taxon>Acereae</taxon>
        <taxon>Acer</taxon>
    </lineage>
</organism>
<dbReference type="InterPro" id="IPR027268">
    <property type="entry name" value="Peptidase_M4/M1_CTD_sf"/>
</dbReference>
<comment type="similarity">
    <text evidence="2">Belongs to the peptidase M1 family.</text>
</comment>
<evidence type="ECO:0000256" key="3">
    <source>
        <dbReference type="ARBA" id="ARBA00022848"/>
    </source>
</evidence>
<dbReference type="AlphaFoldDB" id="A0AA39SRT3"/>
<dbReference type="InterPro" id="IPR050344">
    <property type="entry name" value="Peptidase_M1_aminopeptidases"/>
</dbReference>
<dbReference type="GO" id="GO:0005737">
    <property type="term" value="C:cytoplasm"/>
    <property type="evidence" value="ECO:0007669"/>
    <property type="project" value="TreeGrafter"/>
</dbReference>
<feature type="compositionally biased region" description="Basic and acidic residues" evidence="5">
    <location>
        <begin position="486"/>
        <end position="506"/>
    </location>
</feature>
<dbReference type="InterPro" id="IPR001930">
    <property type="entry name" value="Peptidase_M1"/>
</dbReference>
<dbReference type="Gene3D" id="3.30.2010.30">
    <property type="match status" value="1"/>
</dbReference>
<gene>
    <name evidence="8" type="ORF">LWI29_006381</name>
</gene>